<sequence length="337" mass="37476">MDKNKIVFFGTHSYDRHAFSDLNASKGYDFELIYHRSFLNEKNADEIHGAKAVCIFVNDRADRTVLTKLKENGVELLALRCAGFNNVDLQAAKDLGIRVVRVPAYSPHAIAEHVVALILTLNRKTHRAYTRTRDGNFALHGLMGFDLYGKTAGVIGTGKIARVLIGILKGFGLNILAYDIFEDKEYEKAAGIKYVSLDELYAKSDIISLNCPLTPENKYLINKDSIAKMKDGVMLINTGRGPLINTEALVEGLKNGKIGAAGLDVYEEESQYFFQDKSDNIIADDKLGRLLSFNNVLLTSHQAFFTKEAMHNIVDTTLSNAKAYFEGQELVNEVKAK</sequence>
<dbReference type="Pfam" id="PF02826">
    <property type="entry name" value="2-Hacid_dh_C"/>
    <property type="match status" value="1"/>
</dbReference>
<dbReference type="Gene3D" id="3.40.50.720">
    <property type="entry name" value="NAD(P)-binding Rossmann-like Domain"/>
    <property type="match status" value="2"/>
</dbReference>
<dbReference type="EMBL" id="FUXX01000010">
    <property type="protein sequence ID" value="SKA60294.1"/>
    <property type="molecule type" value="Genomic_DNA"/>
</dbReference>
<evidence type="ECO:0000256" key="2">
    <source>
        <dbReference type="ARBA" id="ARBA00023002"/>
    </source>
</evidence>
<proteinExistence type="inferred from homology"/>
<dbReference type="RefSeq" id="WP_078928389.1">
    <property type="nucleotide sequence ID" value="NZ_FUXX01000010.1"/>
</dbReference>
<name>A0A1T4V5Y1_9GAMM</name>
<feature type="domain" description="D-isomer specific 2-hydroxyacid dehydrogenase catalytic" evidence="5">
    <location>
        <begin position="9"/>
        <end position="335"/>
    </location>
</feature>
<dbReference type="Proteomes" id="UP000242432">
    <property type="component" value="Unassembled WGS sequence"/>
</dbReference>
<dbReference type="InterPro" id="IPR029753">
    <property type="entry name" value="D-isomer_DH_CS"/>
</dbReference>
<dbReference type="PROSITE" id="PS00670">
    <property type="entry name" value="D_2_HYDROXYACID_DH_2"/>
    <property type="match status" value="1"/>
</dbReference>
<dbReference type="InterPro" id="IPR058205">
    <property type="entry name" value="D-LDH-like"/>
</dbReference>
<dbReference type="GO" id="GO:0008720">
    <property type="term" value="F:D-lactate dehydrogenase (NAD+) activity"/>
    <property type="evidence" value="ECO:0007669"/>
    <property type="project" value="TreeGrafter"/>
</dbReference>
<keyword evidence="2 4" id="KW-0560">Oxidoreductase</keyword>
<dbReference type="CDD" id="cd12183">
    <property type="entry name" value="LDH_like_2"/>
    <property type="match status" value="1"/>
</dbReference>
<protein>
    <submittedName>
        <fullName evidence="7">D-lactate dehydrogenase</fullName>
    </submittedName>
</protein>
<dbReference type="PANTHER" id="PTHR43026">
    <property type="entry name" value="2-HYDROXYACID DEHYDROGENASE HOMOLOG 1-RELATED"/>
    <property type="match status" value="1"/>
</dbReference>
<dbReference type="AlphaFoldDB" id="A0A1T4V5Y1"/>
<evidence type="ECO:0000313" key="8">
    <source>
        <dbReference type="Proteomes" id="UP000242432"/>
    </source>
</evidence>
<dbReference type="PANTHER" id="PTHR43026:SF1">
    <property type="entry name" value="2-HYDROXYACID DEHYDROGENASE HOMOLOG 1-RELATED"/>
    <property type="match status" value="1"/>
</dbReference>
<dbReference type="InterPro" id="IPR036291">
    <property type="entry name" value="NAD(P)-bd_dom_sf"/>
</dbReference>
<evidence type="ECO:0000256" key="4">
    <source>
        <dbReference type="RuleBase" id="RU003719"/>
    </source>
</evidence>
<dbReference type="FunFam" id="3.40.50.720:FF:000292">
    <property type="entry name" value="Putative D-lactate dehydrogenase"/>
    <property type="match status" value="1"/>
</dbReference>
<keyword evidence="8" id="KW-1185">Reference proteome</keyword>
<dbReference type="InterPro" id="IPR006139">
    <property type="entry name" value="D-isomer_2_OHA_DH_cat_dom"/>
</dbReference>
<evidence type="ECO:0000259" key="5">
    <source>
        <dbReference type="Pfam" id="PF00389"/>
    </source>
</evidence>
<keyword evidence="3" id="KW-0520">NAD</keyword>
<evidence type="ECO:0000259" key="6">
    <source>
        <dbReference type="Pfam" id="PF02826"/>
    </source>
</evidence>
<dbReference type="InterPro" id="IPR006140">
    <property type="entry name" value="D-isomer_DH_NAD-bd"/>
</dbReference>
<dbReference type="SUPFAM" id="SSF51735">
    <property type="entry name" value="NAD(P)-binding Rossmann-fold domains"/>
    <property type="match status" value="1"/>
</dbReference>
<dbReference type="STRING" id="83771.SAMN02910357_01767"/>
<gene>
    <name evidence="7" type="ORF">SAMN02745213_00857</name>
</gene>
<dbReference type="Pfam" id="PF00389">
    <property type="entry name" value="2-Hacid_dh"/>
    <property type="match status" value="1"/>
</dbReference>
<organism evidence="7 8">
    <name type="scientific">Succinivibrio dextrinosolvens DSM 3072</name>
    <dbReference type="NCBI Taxonomy" id="1123324"/>
    <lineage>
        <taxon>Bacteria</taxon>
        <taxon>Pseudomonadati</taxon>
        <taxon>Pseudomonadota</taxon>
        <taxon>Gammaproteobacteria</taxon>
        <taxon>Aeromonadales</taxon>
        <taxon>Succinivibrionaceae</taxon>
        <taxon>Succinivibrio</taxon>
    </lineage>
</organism>
<reference evidence="8" key="1">
    <citation type="submission" date="2017-02" db="EMBL/GenBank/DDBJ databases">
        <authorList>
            <person name="Varghese N."/>
            <person name="Submissions S."/>
        </authorList>
    </citation>
    <scope>NUCLEOTIDE SEQUENCE [LARGE SCALE GENOMIC DNA]</scope>
    <source>
        <strain evidence="8">DSM 3072</strain>
    </source>
</reference>
<accession>A0A1T4V5Y1</accession>
<evidence type="ECO:0000256" key="1">
    <source>
        <dbReference type="ARBA" id="ARBA00005854"/>
    </source>
</evidence>
<dbReference type="SUPFAM" id="SSF52283">
    <property type="entry name" value="Formate/glycerate dehydrogenase catalytic domain-like"/>
    <property type="match status" value="1"/>
</dbReference>
<evidence type="ECO:0000256" key="3">
    <source>
        <dbReference type="ARBA" id="ARBA00023027"/>
    </source>
</evidence>
<evidence type="ECO:0000313" key="7">
    <source>
        <dbReference type="EMBL" id="SKA60294.1"/>
    </source>
</evidence>
<comment type="similarity">
    <text evidence="1 4">Belongs to the D-isomer specific 2-hydroxyacid dehydrogenase family.</text>
</comment>
<dbReference type="GO" id="GO:0051287">
    <property type="term" value="F:NAD binding"/>
    <property type="evidence" value="ECO:0007669"/>
    <property type="project" value="InterPro"/>
</dbReference>
<dbReference type="PROSITE" id="PS00671">
    <property type="entry name" value="D_2_HYDROXYACID_DH_3"/>
    <property type="match status" value="1"/>
</dbReference>
<feature type="domain" description="D-isomer specific 2-hydroxyacid dehydrogenase NAD-binding" evidence="6">
    <location>
        <begin position="115"/>
        <end position="303"/>
    </location>
</feature>